<dbReference type="PIRSF" id="PIRSF005243">
    <property type="entry name" value="ROO"/>
    <property type="match status" value="1"/>
</dbReference>
<dbReference type="Gene3D" id="3.40.50.360">
    <property type="match status" value="1"/>
</dbReference>
<dbReference type="GO" id="GO:0016491">
    <property type="term" value="F:oxidoreductase activity"/>
    <property type="evidence" value="ECO:0000318"/>
    <property type="project" value="GO_Central"/>
</dbReference>
<dbReference type="AlphaFoldDB" id="A0A8U0WPX3"/>
<dbReference type="GO" id="GO:0046872">
    <property type="term" value="F:metal ion binding"/>
    <property type="evidence" value="ECO:0007669"/>
    <property type="project" value="InterPro"/>
</dbReference>
<proteinExistence type="predicted"/>
<dbReference type="PANTHER" id="PTHR43717">
    <property type="entry name" value="ANAEROBIC NITRIC OXIDE REDUCTASE FLAVORUBREDOXIN"/>
    <property type="match status" value="1"/>
</dbReference>
<reference evidence="2" key="2">
    <citation type="journal article" date="2007" name="Science">
        <title>Draft genome sequence of the sexually transmitted pathogen Trichomonas vaginalis.</title>
        <authorList>
            <person name="Carlton J.M."/>
            <person name="Hirt R.P."/>
            <person name="Silva J.C."/>
            <person name="Delcher A.L."/>
            <person name="Schatz M."/>
            <person name="Zhao Q."/>
            <person name="Wortman J.R."/>
            <person name="Bidwell S.L."/>
            <person name="Alsmark U.C.M."/>
            <person name="Besteiro S."/>
            <person name="Sicheritz-Ponten T."/>
            <person name="Noel C.J."/>
            <person name="Dacks J.B."/>
            <person name="Foster P.G."/>
            <person name="Simillion C."/>
            <person name="Van de Peer Y."/>
            <person name="Miranda-Saavedra D."/>
            <person name="Barton G.J."/>
            <person name="Westrop G.D."/>
            <person name="Mueller S."/>
            <person name="Dessi D."/>
            <person name="Fiori P.L."/>
            <person name="Ren Q."/>
            <person name="Paulsen I."/>
            <person name="Zhang H."/>
            <person name="Bastida-Corcuera F.D."/>
            <person name="Simoes-Barbosa A."/>
            <person name="Brown M.T."/>
            <person name="Hayes R.D."/>
            <person name="Mukherjee M."/>
            <person name="Okumura C.Y."/>
            <person name="Schneider R."/>
            <person name="Smith A.J."/>
            <person name="Vanacova S."/>
            <person name="Villalvazo M."/>
            <person name="Haas B.J."/>
            <person name="Pertea M."/>
            <person name="Feldblyum T.V."/>
            <person name="Utterback T.R."/>
            <person name="Shu C.L."/>
            <person name="Osoegawa K."/>
            <person name="de Jong P.J."/>
            <person name="Hrdy I."/>
            <person name="Horvathova L."/>
            <person name="Zubacova Z."/>
            <person name="Dolezal P."/>
            <person name="Malik S.B."/>
            <person name="Logsdon J.M. Jr."/>
            <person name="Henze K."/>
            <person name="Gupta A."/>
            <person name="Wang C.C."/>
            <person name="Dunne R.L."/>
            <person name="Upcroft J.A."/>
            <person name="Upcroft P."/>
            <person name="White O."/>
            <person name="Salzberg S.L."/>
            <person name="Tang P."/>
            <person name="Chiu C.-H."/>
            <person name="Lee Y.-S."/>
            <person name="Embley T.M."/>
            <person name="Coombs G.H."/>
            <person name="Mottram J.C."/>
            <person name="Tachezy J."/>
            <person name="Fraser-Liggett C.M."/>
            <person name="Johnson P.J."/>
        </authorList>
    </citation>
    <scope>NUCLEOTIDE SEQUENCE [LARGE SCALE GENOMIC DNA]</scope>
    <source>
        <strain evidence="2">G3</strain>
    </source>
</reference>
<dbReference type="VEuPathDB" id="TrichDB:TVAGG3_0812490"/>
<dbReference type="GO" id="GO:0010181">
    <property type="term" value="F:FMN binding"/>
    <property type="evidence" value="ECO:0007669"/>
    <property type="project" value="InterPro"/>
</dbReference>
<gene>
    <name evidence="2" type="ORF">TVAG_036010</name>
</gene>
<evidence type="ECO:0000259" key="1">
    <source>
        <dbReference type="SMART" id="SM00849"/>
    </source>
</evidence>
<accession>A0A8U0WPX3</accession>
<dbReference type="InterPro" id="IPR016440">
    <property type="entry name" value="Rubredoxin-O_OxRdtase"/>
</dbReference>
<reference evidence="2" key="1">
    <citation type="submission" date="2006-10" db="EMBL/GenBank/DDBJ databases">
        <authorList>
            <person name="Amadeo P."/>
            <person name="Zhao Q."/>
            <person name="Wortman J."/>
            <person name="Fraser-Liggett C."/>
            <person name="Carlton J."/>
        </authorList>
    </citation>
    <scope>NUCLEOTIDE SEQUENCE</scope>
    <source>
        <strain evidence="2">G3</strain>
    </source>
</reference>
<protein>
    <submittedName>
        <fullName evidence="2">Hydrogenosomal oxygen reductase</fullName>
    </submittedName>
</protein>
<dbReference type="OMA" id="PNTPIYC"/>
<dbReference type="InterPro" id="IPR001279">
    <property type="entry name" value="Metallo-B-lactamas"/>
</dbReference>
<dbReference type="PANTHER" id="PTHR43717:SF1">
    <property type="entry name" value="ANAEROBIC NITRIC OXIDE REDUCTASE FLAVORUBREDOXIN"/>
    <property type="match status" value="1"/>
</dbReference>
<evidence type="ECO:0000313" key="2">
    <source>
        <dbReference type="EMBL" id="EAY22576.1"/>
    </source>
</evidence>
<dbReference type="InterPro" id="IPR036866">
    <property type="entry name" value="RibonucZ/Hydroxyglut_hydro"/>
</dbReference>
<dbReference type="OrthoDB" id="432169at2759"/>
<dbReference type="CDD" id="cd07709">
    <property type="entry name" value="flavodiiron_proteins_MBL-fold"/>
    <property type="match status" value="1"/>
</dbReference>
<keyword evidence="3" id="KW-1185">Reference proteome</keyword>
<dbReference type="InterPro" id="IPR045761">
    <property type="entry name" value="ODP_dom"/>
</dbReference>
<dbReference type="EMBL" id="DS113183">
    <property type="protein sequence ID" value="EAY22576.1"/>
    <property type="molecule type" value="Genomic_DNA"/>
</dbReference>
<feature type="domain" description="Metallo-beta-lactamase" evidence="1">
    <location>
        <begin position="47"/>
        <end position="240"/>
    </location>
</feature>
<dbReference type="SMART" id="SM00849">
    <property type="entry name" value="Lactamase_B"/>
    <property type="match status" value="1"/>
</dbReference>
<dbReference type="SUPFAM" id="SSF52218">
    <property type="entry name" value="Flavoproteins"/>
    <property type="match status" value="1"/>
</dbReference>
<dbReference type="InterPro" id="IPR029039">
    <property type="entry name" value="Flavoprotein-like_sf"/>
</dbReference>
<dbReference type="Proteomes" id="UP000001542">
    <property type="component" value="Unassembled WGS sequence"/>
</dbReference>
<dbReference type="KEGG" id="tva:5468132"/>
<dbReference type="RefSeq" id="XP_001583562.1">
    <property type="nucleotide sequence ID" value="XM_001583512.1"/>
</dbReference>
<name>A0A8U0WPX3_TRIV3</name>
<evidence type="ECO:0000313" key="3">
    <source>
        <dbReference type="Proteomes" id="UP000001542"/>
    </source>
</evidence>
<dbReference type="GO" id="GO:0009055">
    <property type="term" value="F:electron transfer activity"/>
    <property type="evidence" value="ECO:0007669"/>
    <property type="project" value="InterPro"/>
</dbReference>
<organism evidence="2 3">
    <name type="scientific">Trichomonas vaginalis (strain ATCC PRA-98 / G3)</name>
    <dbReference type="NCBI Taxonomy" id="412133"/>
    <lineage>
        <taxon>Eukaryota</taxon>
        <taxon>Metamonada</taxon>
        <taxon>Parabasalia</taxon>
        <taxon>Trichomonadida</taxon>
        <taxon>Trichomonadidae</taxon>
        <taxon>Trichomonas</taxon>
    </lineage>
</organism>
<sequence length="417" mass="46396">MLSTSSARSFSALDLGVTKVADDVLWIGVNDWDLREFHSMQSPVGTSYNSYLIQSSEPTIVDAVKYTMAHAWIDRLKSIGGDDLKGIKRIIVQHAEPDHSSGTAMLVKEAPHIEVVMTKQCYNTMARFYDVSKWNVKIVKLGEKINLGDRVAVMAGVPMAHWPESAVTYLPAQKILFSSDCFGQHIASNKRFVDEVDQGLFLTEIKSYYANILQRLGKPVLKALATASKLPGLDIVLPAHGVGFRRKEDLEQAIKLYTQWATYKPNPKVSVIYDCNWYGTEKMAEAVASGICKEKLECIMMNARKTHITRSATEVMDSAAVAFGSSTLHECILPDIAMHLNYLRCLGIHDKPVGLFGTFGWQEKIVPNELRNAIVKPCKIPEVAEPVMAHWNPKEADLAKCEELGRKLALAAIEKCK</sequence>
<dbReference type="SMR" id="A0A8U0WPX3"/>
<dbReference type="Gene3D" id="3.60.15.10">
    <property type="entry name" value="Ribonuclease Z/Hydroxyacylglutathione hydrolase-like"/>
    <property type="match status" value="1"/>
</dbReference>
<dbReference type="SUPFAM" id="SSF56281">
    <property type="entry name" value="Metallo-hydrolase/oxidoreductase"/>
    <property type="match status" value="1"/>
</dbReference>
<dbReference type="Pfam" id="PF19583">
    <property type="entry name" value="ODP"/>
    <property type="match status" value="1"/>
</dbReference>